<dbReference type="NCBIfam" id="TIGR03895">
    <property type="entry name" value="protease_PatA"/>
    <property type="match status" value="1"/>
</dbReference>
<dbReference type="PROSITE" id="PS00138">
    <property type="entry name" value="SUBTILASE_SER"/>
    <property type="match status" value="1"/>
</dbReference>
<evidence type="ECO:0000313" key="10">
    <source>
        <dbReference type="Proteomes" id="UP000176944"/>
    </source>
</evidence>
<dbReference type="InterPro" id="IPR015500">
    <property type="entry name" value="Peptidase_S8_subtilisin-rel"/>
</dbReference>
<protein>
    <submittedName>
        <fullName evidence="9">PatA/PatG family cyanobactin maturation protease</fullName>
    </submittedName>
</protein>
<sequence length="687" mass="73189">MSEIAKIPGIQGLWEKTKGDSQVVVAVLDGVVDQAHPCFDGARLKRLPTLVQGEAHPSGRMSSHGTHVASLILGQHGSPVQGIAPNCQGLVIPVFADEGRRLSQLDLSRAIEQAVNAGAHIINISGGQLTDYGEAEDWLQQAVRLCRDNNVLIVAAAGNDGCECLHVPAALPAVLAVGATDGQGQPLELSNWGQTYQNQGILAPGENILGAKPGGGTVRLSGTSFATPIVSGVAALLLSLQRQRGEEPDPQKVRTALLKTALPCNLPENDQRPRCLVGEVNIAGAFTDLTGETMSESEELSTVEASGCGCDGTLENSPQGLLSAEVTSAVDPTEAKPAVAASSTETAVASAQPTEVAVIASEPQSTQAPVTATSVSTSSVSTSNHQISAMSNTTANAITPSQPVQASGGDIIYVIGTLGYDFGSEARRDSFKQLMPPYEIEGTQVPANPYDARQMVDYLQANLSEAKSLIWTLNMELTPIYALEPSGSFARDVYAAFQELLSGEVQAEDSEEYIERVSIPGRLTGRTVKLFSGQVVPVVEPVSPRGIYGWRVNTLVASALEAVRGQQAEADDEQMRKSLSSFLNRVYYDLRNLGQTSQDRALNFAATNAFQAAQTFSEAVAAGMELDSIVVQRSPFCRMDSDCWDVQLKFFDPENNRRAKKVFRFTIDVSDLIPVTLGEVRSWSSPY</sequence>
<dbReference type="PROSITE" id="PS51892">
    <property type="entry name" value="SUBTILASE"/>
    <property type="match status" value="1"/>
</dbReference>
<dbReference type="AlphaFoldDB" id="A0A1D9G1Z1"/>
<feature type="active site" description="Charge relay system" evidence="5">
    <location>
        <position position="29"/>
    </location>
</feature>
<dbReference type="InterPro" id="IPR050131">
    <property type="entry name" value="Peptidase_S8_subtilisin-like"/>
</dbReference>
<dbReference type="GO" id="GO:0004252">
    <property type="term" value="F:serine-type endopeptidase activity"/>
    <property type="evidence" value="ECO:0007669"/>
    <property type="project" value="UniProtKB-UniRule"/>
</dbReference>
<organism evidence="9 10">
    <name type="scientific">Moorena producens (strain JHB)</name>
    <dbReference type="NCBI Taxonomy" id="1454205"/>
    <lineage>
        <taxon>Bacteria</taxon>
        <taxon>Bacillati</taxon>
        <taxon>Cyanobacteriota</taxon>
        <taxon>Cyanophyceae</taxon>
        <taxon>Coleofasciculales</taxon>
        <taxon>Coleofasciculaceae</taxon>
        <taxon>Moorena</taxon>
    </lineage>
</organism>
<proteinExistence type="inferred from homology"/>
<dbReference type="PRINTS" id="PR00723">
    <property type="entry name" value="SUBTILISIN"/>
</dbReference>
<dbReference type="Pfam" id="PF18047">
    <property type="entry name" value="PatG_D"/>
    <property type="match status" value="1"/>
</dbReference>
<comment type="similarity">
    <text evidence="1 5">Belongs to the peptidase S8 family.</text>
</comment>
<dbReference type="InterPro" id="IPR023828">
    <property type="entry name" value="Peptidase_S8_Ser-AS"/>
</dbReference>
<dbReference type="PROSITE" id="PS00137">
    <property type="entry name" value="SUBTILASE_HIS"/>
    <property type="match status" value="1"/>
</dbReference>
<dbReference type="InterPro" id="IPR022398">
    <property type="entry name" value="Peptidase_S8_His-AS"/>
</dbReference>
<dbReference type="InterPro" id="IPR040483">
    <property type="entry name" value="PatG_dom"/>
</dbReference>
<feature type="domain" description="PatG" evidence="7">
    <location>
        <begin position="412"/>
        <end position="523"/>
    </location>
</feature>
<dbReference type="CDD" id="cd07476">
    <property type="entry name" value="Peptidases_S8_thiazoline_oxidase_subtilisin-like_protease"/>
    <property type="match status" value="1"/>
</dbReference>
<evidence type="ECO:0000256" key="1">
    <source>
        <dbReference type="ARBA" id="ARBA00011073"/>
    </source>
</evidence>
<evidence type="ECO:0000259" key="6">
    <source>
        <dbReference type="Pfam" id="PF00082"/>
    </source>
</evidence>
<keyword evidence="4 5" id="KW-0720">Serine protease</keyword>
<accession>A0A1D9G1Z1</accession>
<dbReference type="InterPro" id="IPR036852">
    <property type="entry name" value="Peptidase_S8/S53_dom_sf"/>
</dbReference>
<evidence type="ECO:0000256" key="5">
    <source>
        <dbReference type="PROSITE-ProRule" id="PRU01240"/>
    </source>
</evidence>
<dbReference type="SUPFAM" id="SSF52743">
    <property type="entry name" value="Subtilisin-like"/>
    <property type="match status" value="1"/>
</dbReference>
<dbReference type="GO" id="GO:0006508">
    <property type="term" value="P:proteolysis"/>
    <property type="evidence" value="ECO:0007669"/>
    <property type="project" value="UniProtKB-KW"/>
</dbReference>
<evidence type="ECO:0000256" key="4">
    <source>
        <dbReference type="ARBA" id="ARBA00022825"/>
    </source>
</evidence>
<evidence type="ECO:0000259" key="8">
    <source>
        <dbReference type="Pfam" id="PF18065"/>
    </source>
</evidence>
<gene>
    <name evidence="9" type="ORF">BJP36_18665</name>
</gene>
<name>A0A1D9G1Z1_MOOP1</name>
<dbReference type="Proteomes" id="UP000176944">
    <property type="component" value="Chromosome"/>
</dbReference>
<evidence type="ECO:0000259" key="7">
    <source>
        <dbReference type="Pfam" id="PF18047"/>
    </source>
</evidence>
<feature type="active site" description="Charge relay system" evidence="5">
    <location>
        <position position="64"/>
    </location>
</feature>
<evidence type="ECO:0000256" key="3">
    <source>
        <dbReference type="ARBA" id="ARBA00022801"/>
    </source>
</evidence>
<dbReference type="Gene3D" id="3.40.50.200">
    <property type="entry name" value="Peptidase S8/S53 domain"/>
    <property type="match status" value="1"/>
</dbReference>
<dbReference type="GO" id="GO:0005615">
    <property type="term" value="C:extracellular space"/>
    <property type="evidence" value="ECO:0007669"/>
    <property type="project" value="TreeGrafter"/>
</dbReference>
<dbReference type="Pfam" id="PF00082">
    <property type="entry name" value="Peptidase_S8"/>
    <property type="match status" value="1"/>
</dbReference>
<dbReference type="PANTHER" id="PTHR43806">
    <property type="entry name" value="PEPTIDASE S8"/>
    <property type="match status" value="1"/>
</dbReference>
<dbReference type="InterPro" id="IPR040636">
    <property type="entry name" value="PatG_C"/>
</dbReference>
<dbReference type="EMBL" id="CP017708">
    <property type="protein sequence ID" value="AOY81633.1"/>
    <property type="molecule type" value="Genomic_DNA"/>
</dbReference>
<dbReference type="InterPro" id="IPR034056">
    <property type="entry name" value="Pep_S8_PatG/PatA-like"/>
</dbReference>
<reference evidence="10" key="1">
    <citation type="submission" date="2016-10" db="EMBL/GenBank/DDBJ databases">
        <title>Comparative genomics uncovers the prolific and rare metabolic potential of the cyanobacterial genus Moorea.</title>
        <authorList>
            <person name="Leao T."/>
            <person name="Castelao G."/>
            <person name="Korobeynikov A."/>
            <person name="Monroe E.A."/>
            <person name="Podell S."/>
            <person name="Glukhov E."/>
            <person name="Allen E."/>
            <person name="Gerwick W.H."/>
            <person name="Gerwick L."/>
        </authorList>
    </citation>
    <scope>NUCLEOTIDE SEQUENCE [LARGE SCALE GENOMIC DNA]</scope>
    <source>
        <strain evidence="10">JHB</strain>
    </source>
</reference>
<evidence type="ECO:0000256" key="2">
    <source>
        <dbReference type="ARBA" id="ARBA00022670"/>
    </source>
</evidence>
<dbReference type="InterPro" id="IPR023830">
    <property type="entry name" value="Peptidase_S8A_PatG"/>
</dbReference>
<feature type="domain" description="PatG C-terminal" evidence="8">
    <location>
        <begin position="570"/>
        <end position="683"/>
    </location>
</feature>
<evidence type="ECO:0000313" key="9">
    <source>
        <dbReference type="EMBL" id="AOY81633.1"/>
    </source>
</evidence>
<feature type="active site" description="Charge relay system" evidence="5">
    <location>
        <position position="224"/>
    </location>
</feature>
<keyword evidence="2 5" id="KW-0645">Protease</keyword>
<dbReference type="Pfam" id="PF18065">
    <property type="entry name" value="PatG_C"/>
    <property type="match status" value="1"/>
</dbReference>
<dbReference type="PANTHER" id="PTHR43806:SF11">
    <property type="entry name" value="CEREVISIN-RELATED"/>
    <property type="match status" value="1"/>
</dbReference>
<keyword evidence="3 5" id="KW-0378">Hydrolase</keyword>
<dbReference type="InterPro" id="IPR000209">
    <property type="entry name" value="Peptidase_S8/S53_dom"/>
</dbReference>
<feature type="domain" description="Peptidase S8/S53" evidence="6">
    <location>
        <begin position="21"/>
        <end position="268"/>
    </location>
</feature>